<feature type="region of interest" description="Disordered" evidence="1">
    <location>
        <begin position="322"/>
        <end position="362"/>
    </location>
</feature>
<dbReference type="EMBL" id="JARKIB010000270">
    <property type="protein sequence ID" value="KAJ7717975.1"/>
    <property type="molecule type" value="Genomic_DNA"/>
</dbReference>
<reference evidence="2" key="1">
    <citation type="submission" date="2023-03" db="EMBL/GenBank/DDBJ databases">
        <title>Massive genome expansion in bonnet fungi (Mycena s.s.) driven by repeated elements and novel gene families across ecological guilds.</title>
        <authorList>
            <consortium name="Lawrence Berkeley National Laboratory"/>
            <person name="Harder C.B."/>
            <person name="Miyauchi S."/>
            <person name="Viragh M."/>
            <person name="Kuo A."/>
            <person name="Thoen E."/>
            <person name="Andreopoulos B."/>
            <person name="Lu D."/>
            <person name="Skrede I."/>
            <person name="Drula E."/>
            <person name="Henrissat B."/>
            <person name="Morin E."/>
            <person name="Kohler A."/>
            <person name="Barry K."/>
            <person name="LaButti K."/>
            <person name="Morin E."/>
            <person name="Salamov A."/>
            <person name="Lipzen A."/>
            <person name="Mereny Z."/>
            <person name="Hegedus B."/>
            <person name="Baldrian P."/>
            <person name="Stursova M."/>
            <person name="Weitz H."/>
            <person name="Taylor A."/>
            <person name="Grigoriev I.V."/>
            <person name="Nagy L.G."/>
            <person name="Martin F."/>
            <person name="Kauserud H."/>
        </authorList>
    </citation>
    <scope>NUCLEOTIDE SEQUENCE</scope>
    <source>
        <strain evidence="2">CBHHK182m</strain>
    </source>
</reference>
<dbReference type="AlphaFoldDB" id="A0AAD7MHN0"/>
<accession>A0AAD7MHN0</accession>
<organism evidence="2 3">
    <name type="scientific">Mycena metata</name>
    <dbReference type="NCBI Taxonomy" id="1033252"/>
    <lineage>
        <taxon>Eukaryota</taxon>
        <taxon>Fungi</taxon>
        <taxon>Dikarya</taxon>
        <taxon>Basidiomycota</taxon>
        <taxon>Agaricomycotina</taxon>
        <taxon>Agaricomycetes</taxon>
        <taxon>Agaricomycetidae</taxon>
        <taxon>Agaricales</taxon>
        <taxon>Marasmiineae</taxon>
        <taxon>Mycenaceae</taxon>
        <taxon>Mycena</taxon>
    </lineage>
</organism>
<feature type="compositionally biased region" description="Polar residues" evidence="1">
    <location>
        <begin position="156"/>
        <end position="166"/>
    </location>
</feature>
<name>A0AAD7MHN0_9AGAR</name>
<evidence type="ECO:0000313" key="3">
    <source>
        <dbReference type="Proteomes" id="UP001215598"/>
    </source>
</evidence>
<evidence type="ECO:0000256" key="1">
    <source>
        <dbReference type="SAM" id="MobiDB-lite"/>
    </source>
</evidence>
<keyword evidence="3" id="KW-1185">Reference proteome</keyword>
<comment type="caution">
    <text evidence="2">The sequence shown here is derived from an EMBL/GenBank/DDBJ whole genome shotgun (WGS) entry which is preliminary data.</text>
</comment>
<feature type="compositionally biased region" description="Low complexity" evidence="1">
    <location>
        <begin position="329"/>
        <end position="341"/>
    </location>
</feature>
<proteinExistence type="predicted"/>
<gene>
    <name evidence="2" type="ORF">B0H16DRAFT_1700797</name>
</gene>
<dbReference type="Proteomes" id="UP001215598">
    <property type="component" value="Unassembled WGS sequence"/>
</dbReference>
<sequence>MDKMADSWTPRHCSTKNTSAMPFAFASLSLSANREHDCVLPISPLSSVFCELLQQLISLPSPPRLRPWSLFRILGRWNLMLCSKKIIGGDKLEFSFLYETLTCRYIHVLHHPLLNTSTRPFSPNYLSALETPALGRRIRPLLNVKILFLSMNATPPTSPTSVSAGVTTPRLDRQRGQTYESLKESASPAGPRSSTPGHAAFRAVFFYLAEDCGHYASQNSIRESRGRRRHPYQQHLFPRAGEIWFDVPPDGVRRGPLAVSTQDSGMYKPADYCGPAQLHPSRSRRLRATRTVTEWHLVLSASPHTGPDARTALIRSIETAGRHIPAPQPSSSSAHLASRAPPSSPLSPYAGRASSSLHAGRASPSLSLGLHSATGVTPRIHPAAKSYHHGVAGRHGRGPVNVHANVNPNAAVQHHGLQTNGVRSAYVPVAAGTSMSLKLPSRAPALGSILRPATGPPTSNRSSIILTAEMTF</sequence>
<protein>
    <submittedName>
        <fullName evidence="2">Uncharacterized protein</fullName>
    </submittedName>
</protein>
<feature type="region of interest" description="Disordered" evidence="1">
    <location>
        <begin position="156"/>
        <end position="195"/>
    </location>
</feature>
<evidence type="ECO:0000313" key="2">
    <source>
        <dbReference type="EMBL" id="KAJ7717975.1"/>
    </source>
</evidence>